<keyword evidence="2" id="KW-0217">Developmental protein</keyword>
<feature type="domain" description="WW" evidence="9">
    <location>
        <begin position="400"/>
        <end position="433"/>
    </location>
</feature>
<evidence type="ECO:0000256" key="8">
    <source>
        <dbReference type="SAM" id="MobiDB-lite"/>
    </source>
</evidence>
<feature type="compositionally biased region" description="Polar residues" evidence="8">
    <location>
        <begin position="449"/>
        <end position="469"/>
    </location>
</feature>
<evidence type="ECO:0000313" key="11">
    <source>
        <dbReference type="EMBL" id="KAH7434298.1"/>
    </source>
</evidence>
<evidence type="ECO:0000256" key="7">
    <source>
        <dbReference type="SAM" id="Coils"/>
    </source>
</evidence>
<feature type="coiled-coil region" evidence="7">
    <location>
        <begin position="133"/>
        <end position="325"/>
    </location>
</feature>
<accession>A0A8T2UHZ6</accession>
<dbReference type="GO" id="GO:0003723">
    <property type="term" value="F:RNA binding"/>
    <property type="evidence" value="ECO:0007669"/>
    <property type="project" value="UniProtKB-UniRule"/>
</dbReference>
<keyword evidence="6" id="KW-0694">RNA-binding</keyword>
<feature type="region of interest" description="Disordered" evidence="8">
    <location>
        <begin position="1"/>
        <end position="48"/>
    </location>
</feature>
<evidence type="ECO:0000256" key="6">
    <source>
        <dbReference type="PROSITE-ProRule" id="PRU00176"/>
    </source>
</evidence>
<dbReference type="Gene3D" id="3.30.70.330">
    <property type="match status" value="1"/>
</dbReference>
<evidence type="ECO:0000256" key="3">
    <source>
        <dbReference type="ARBA" id="ARBA00022782"/>
    </source>
</evidence>
<sequence length="606" mass="67061">MAGASRRYLRDSPHSRDNHHMKEGRRRALSPDPQSISGTAYPSRMLPTTRVSRDYLRESPHARDNYFVKERAGRTLSPDSPSMSGRRLDLGAMNLRSYHELAGSESSLDQKLAAQHAEIQRLLHENQTFAVTHVALRQELAAAEEEIARLQQARSVSDTEKEQRLNITQVALRQELADSKEEVSRLQDSLDAARAEKDQSLRVATERATHLQLELKELESLKSDLKKLQFERGELIARLEDLSAEVGKIPLKDQEIAYLKREIDELQHKYQQARMEFETQKKLNFEHTQQKQILEKNAFAMTRELERMRADLVNAERRRNAYLSASSSGYLSVSSGQRAAPSIGAYESNYGASKQDIFKLSNSETKSTINTQNYGMEAEASGNHAASGNHPSKAASSTIVDVAGDWSKHATPNGKSFYYNFATGATQWEKPSPPAGTIETISMHQRSLQELQGSATPEPVLQQSQSMPRSASPDHLESALTTQGGGPGVDLLVSGLSEGISDRDLASLFHPYGTIIYSKVIVDAKSETPQIRGIVTMESAKAAEAAAAAVSGMFILGRRIKVDIQMAGLASPARTRALQQAQRELDLGVGPVRHHRAAGPSTRWPY</sequence>
<proteinExistence type="inferred from homology"/>
<dbReference type="Proteomes" id="UP000825935">
    <property type="component" value="Chromosome 6"/>
</dbReference>
<feature type="compositionally biased region" description="Basic and acidic residues" evidence="8">
    <location>
        <begin position="8"/>
        <end position="21"/>
    </location>
</feature>
<name>A0A8T2UHZ6_CERRI</name>
<feature type="domain" description="RRM" evidence="10">
    <location>
        <begin position="489"/>
        <end position="567"/>
    </location>
</feature>
<evidence type="ECO:0000256" key="5">
    <source>
        <dbReference type="ARBA" id="ARBA00023089"/>
    </source>
</evidence>
<dbReference type="AlphaFoldDB" id="A0A8T2UHZ6"/>
<dbReference type="EMBL" id="CM035411">
    <property type="protein sequence ID" value="KAH7434298.1"/>
    <property type="molecule type" value="Genomic_DNA"/>
</dbReference>
<dbReference type="Pfam" id="PF00076">
    <property type="entry name" value="RRM_1"/>
    <property type="match status" value="1"/>
</dbReference>
<dbReference type="PANTHER" id="PTHR33405">
    <property type="entry name" value="PROTEIN FLX-LIKE 2"/>
    <property type="match status" value="1"/>
</dbReference>
<dbReference type="Pfam" id="PF00397">
    <property type="entry name" value="WW"/>
    <property type="match status" value="1"/>
</dbReference>
<dbReference type="SUPFAM" id="SSF51045">
    <property type="entry name" value="WW domain"/>
    <property type="match status" value="1"/>
</dbReference>
<dbReference type="CDD" id="cd00201">
    <property type="entry name" value="WW"/>
    <property type="match status" value="1"/>
</dbReference>
<dbReference type="SMART" id="SM00360">
    <property type="entry name" value="RRM"/>
    <property type="match status" value="1"/>
</dbReference>
<dbReference type="CDD" id="cd00590">
    <property type="entry name" value="RRM_SF"/>
    <property type="match status" value="1"/>
</dbReference>
<gene>
    <name evidence="11" type="ORF">KP509_06G010100</name>
</gene>
<comment type="similarity">
    <text evidence="1">Belongs to the FLX family.</text>
</comment>
<keyword evidence="4 7" id="KW-0175">Coiled coil</keyword>
<reference evidence="11" key="1">
    <citation type="submission" date="2021-08" db="EMBL/GenBank/DDBJ databases">
        <title>WGS assembly of Ceratopteris richardii.</title>
        <authorList>
            <person name="Marchant D.B."/>
            <person name="Chen G."/>
            <person name="Jenkins J."/>
            <person name="Shu S."/>
            <person name="Leebens-Mack J."/>
            <person name="Grimwood J."/>
            <person name="Schmutz J."/>
            <person name="Soltis P."/>
            <person name="Soltis D."/>
            <person name="Chen Z.-H."/>
        </authorList>
    </citation>
    <scope>NUCLEOTIDE SEQUENCE</scope>
    <source>
        <strain evidence="11">Whitten #5841</strain>
        <tissue evidence="11">Leaf</tissue>
    </source>
</reference>
<feature type="region of interest" description="Disordered" evidence="8">
    <location>
        <begin position="449"/>
        <end position="484"/>
    </location>
</feature>
<dbReference type="PANTHER" id="PTHR33405:SF20">
    <property type="entry name" value="PROTEIN FLX-LIKE 3"/>
    <property type="match status" value="1"/>
</dbReference>
<dbReference type="SMART" id="SM00456">
    <property type="entry name" value="WW"/>
    <property type="match status" value="1"/>
</dbReference>
<dbReference type="InterPro" id="IPR040353">
    <property type="entry name" value="FLX/FLX-like"/>
</dbReference>
<evidence type="ECO:0000256" key="1">
    <source>
        <dbReference type="ARBA" id="ARBA00005405"/>
    </source>
</evidence>
<evidence type="ECO:0000259" key="9">
    <source>
        <dbReference type="PROSITE" id="PS50020"/>
    </source>
</evidence>
<keyword evidence="5" id="KW-0287">Flowering</keyword>
<keyword evidence="12" id="KW-1185">Reference proteome</keyword>
<organism evidence="11 12">
    <name type="scientific">Ceratopteris richardii</name>
    <name type="common">Triangle waterfern</name>
    <dbReference type="NCBI Taxonomy" id="49495"/>
    <lineage>
        <taxon>Eukaryota</taxon>
        <taxon>Viridiplantae</taxon>
        <taxon>Streptophyta</taxon>
        <taxon>Embryophyta</taxon>
        <taxon>Tracheophyta</taxon>
        <taxon>Polypodiopsida</taxon>
        <taxon>Polypodiidae</taxon>
        <taxon>Polypodiales</taxon>
        <taxon>Pteridineae</taxon>
        <taxon>Pteridaceae</taxon>
        <taxon>Parkerioideae</taxon>
        <taxon>Ceratopteris</taxon>
    </lineage>
</organism>
<evidence type="ECO:0000259" key="10">
    <source>
        <dbReference type="PROSITE" id="PS50102"/>
    </source>
</evidence>
<dbReference type="GO" id="GO:0030154">
    <property type="term" value="P:cell differentiation"/>
    <property type="evidence" value="ECO:0007669"/>
    <property type="project" value="UniProtKB-KW"/>
</dbReference>
<dbReference type="InterPro" id="IPR036020">
    <property type="entry name" value="WW_dom_sf"/>
</dbReference>
<dbReference type="PROSITE" id="PS01159">
    <property type="entry name" value="WW_DOMAIN_1"/>
    <property type="match status" value="1"/>
</dbReference>
<dbReference type="OrthoDB" id="1899348at2759"/>
<evidence type="ECO:0000256" key="4">
    <source>
        <dbReference type="ARBA" id="ARBA00023054"/>
    </source>
</evidence>
<dbReference type="InterPro" id="IPR001202">
    <property type="entry name" value="WW_dom"/>
</dbReference>
<evidence type="ECO:0000313" key="12">
    <source>
        <dbReference type="Proteomes" id="UP000825935"/>
    </source>
</evidence>
<dbReference type="SUPFAM" id="SSF54928">
    <property type="entry name" value="RNA-binding domain, RBD"/>
    <property type="match status" value="1"/>
</dbReference>
<evidence type="ECO:0000256" key="2">
    <source>
        <dbReference type="ARBA" id="ARBA00022473"/>
    </source>
</evidence>
<dbReference type="InterPro" id="IPR012677">
    <property type="entry name" value="Nucleotide-bd_a/b_plait_sf"/>
</dbReference>
<dbReference type="PROSITE" id="PS50102">
    <property type="entry name" value="RRM"/>
    <property type="match status" value="1"/>
</dbReference>
<dbReference type="Gene3D" id="2.20.70.10">
    <property type="match status" value="1"/>
</dbReference>
<dbReference type="InterPro" id="IPR000504">
    <property type="entry name" value="RRM_dom"/>
</dbReference>
<comment type="caution">
    <text evidence="11">The sequence shown here is derived from an EMBL/GenBank/DDBJ whole genome shotgun (WGS) entry which is preliminary data.</text>
</comment>
<keyword evidence="3" id="KW-0221">Differentiation</keyword>
<dbReference type="InterPro" id="IPR035979">
    <property type="entry name" value="RBD_domain_sf"/>
</dbReference>
<dbReference type="OMA" id="HMKEGRR"/>
<protein>
    <submittedName>
        <fullName evidence="11">Uncharacterized protein</fullName>
    </submittedName>
</protein>
<dbReference type="PROSITE" id="PS50020">
    <property type="entry name" value="WW_DOMAIN_2"/>
    <property type="match status" value="1"/>
</dbReference>